<dbReference type="HAMAP" id="MF_01408">
    <property type="entry name" value="ThyX"/>
    <property type="match status" value="1"/>
</dbReference>
<reference evidence="1 2" key="1">
    <citation type="submission" date="2012-12" db="EMBL/GenBank/DDBJ databases">
        <authorList>
            <person name="Sencilo A."/>
            <person name="Jacobs-Sera D."/>
            <person name="Russell D.A."/>
            <person name="Ko C."/>
            <person name="Atanasova N."/>
            <person name="Osterlund E."/>
            <person name="Oksanen H.M."/>
            <person name="Bamford D.H."/>
            <person name="Hatfull G.F."/>
            <person name="Roine E."/>
            <person name="Hendrix R.W."/>
        </authorList>
    </citation>
    <scope>NUCLEOTIDE SEQUENCE [LARGE SCALE GENOMIC DNA]</scope>
</reference>
<dbReference type="KEGG" id="vg:16193478"/>
<evidence type="ECO:0000313" key="1">
    <source>
        <dbReference type="EMBL" id="AGM11901.1"/>
    </source>
</evidence>
<dbReference type="GO" id="GO:0004799">
    <property type="term" value="F:thymidylate synthase activity"/>
    <property type="evidence" value="ECO:0007669"/>
    <property type="project" value="TreeGrafter"/>
</dbReference>
<evidence type="ECO:0000313" key="2">
    <source>
        <dbReference type="Proteomes" id="UP000202086"/>
    </source>
</evidence>
<dbReference type="GO" id="GO:0006231">
    <property type="term" value="P:dTMP biosynthetic process"/>
    <property type="evidence" value="ECO:0007669"/>
    <property type="project" value="InterPro"/>
</dbReference>
<dbReference type="GO" id="GO:0070402">
    <property type="term" value="F:NADPH binding"/>
    <property type="evidence" value="ECO:0007669"/>
    <property type="project" value="TreeGrafter"/>
</dbReference>
<dbReference type="GO" id="GO:0050797">
    <property type="term" value="F:thymidylate synthase (FAD) activity"/>
    <property type="evidence" value="ECO:0007669"/>
    <property type="project" value="InterPro"/>
</dbReference>
<dbReference type="SUPFAM" id="SSF69796">
    <property type="entry name" value="Thymidylate synthase-complementing protein Thy1"/>
    <property type="match status" value="1"/>
</dbReference>
<proteinExistence type="inferred from homology"/>
<dbReference type="RefSeq" id="YP_008059600.1">
    <property type="nucleotide sequence ID" value="NC_021330.1"/>
</dbReference>
<dbReference type="Proteomes" id="UP000202086">
    <property type="component" value="Segment"/>
</dbReference>
<protein>
    <submittedName>
        <fullName evidence="1">Thymidylate synthase</fullName>
    </submittedName>
</protein>
<gene>
    <name evidence="1" type="primary">38</name>
    <name evidence="1" type="ORF">DNAM5_38</name>
</gene>
<sequence length="249" mass="28320">MQVKLLEATDEAEEVICRAARNDYMSEYGAEMPFSEVMSSIDGDSIEEKKGTLIGNLMDHGHYGPFEHVQATFHVEGISRSCMAQITRHRHASFDIQSMRYVPFDEADPTPGEAVVTIPELEDPTIAGRNAEFAEVFEDLDPEEILEKRRDVYEQAMKESFMAYNELLDLGAAPENARMVLPIGTKVNMVVSLNARMLMHVADMRAAADAQWEIRKMTEGILDLAEDWCPYTFEYYNENLKNRKNRLAP</sequence>
<dbReference type="CDD" id="cd20175">
    <property type="entry name" value="ThyX"/>
    <property type="match status" value="1"/>
</dbReference>
<dbReference type="EMBL" id="KC292029">
    <property type="protein sequence ID" value="AGM11901.1"/>
    <property type="molecule type" value="Genomic_DNA"/>
</dbReference>
<dbReference type="InterPro" id="IPR036098">
    <property type="entry name" value="Thymidylate_synthase_ThyX_sf"/>
</dbReference>
<accession>R4THX6</accession>
<keyword evidence="2" id="KW-1185">Reference proteome</keyword>
<dbReference type="PROSITE" id="PS51331">
    <property type="entry name" value="THYX"/>
    <property type="match status" value="1"/>
</dbReference>
<dbReference type="InterPro" id="IPR003669">
    <property type="entry name" value="Thymidylate_synthase_ThyX"/>
</dbReference>
<dbReference type="OrthoDB" id="8223at10239"/>
<dbReference type="PANTHER" id="PTHR34934:SF1">
    <property type="entry name" value="FLAVIN-DEPENDENT THYMIDYLATE SYNTHASE"/>
    <property type="match status" value="1"/>
</dbReference>
<dbReference type="GO" id="GO:0050660">
    <property type="term" value="F:flavin adenine dinucleotide binding"/>
    <property type="evidence" value="ECO:0007669"/>
    <property type="project" value="InterPro"/>
</dbReference>
<dbReference type="GeneID" id="16193478"/>
<dbReference type="Gene3D" id="3.30.1360.170">
    <property type="match status" value="1"/>
</dbReference>
<name>R4THX6_9CAUD</name>
<dbReference type="Pfam" id="PF02511">
    <property type="entry name" value="Thy1"/>
    <property type="match status" value="1"/>
</dbReference>
<dbReference type="PANTHER" id="PTHR34934">
    <property type="entry name" value="FLAVIN-DEPENDENT THYMIDYLATE SYNTHASE"/>
    <property type="match status" value="1"/>
</dbReference>
<dbReference type="NCBIfam" id="TIGR02170">
    <property type="entry name" value="thyX"/>
    <property type="match status" value="1"/>
</dbReference>
<organism evidence="1 2">
    <name type="scientific">Haloarcula californiae tailed virus 1</name>
    <dbReference type="NCBI Taxonomy" id="1273746"/>
    <lineage>
        <taxon>Viruses</taxon>
        <taxon>Duplodnaviria</taxon>
        <taxon>Heunggongvirae</taxon>
        <taxon>Uroviricota</taxon>
        <taxon>Caudoviricetes</taxon>
        <taxon>Thumleimavirales</taxon>
        <taxon>Druskaviridae</taxon>
        <taxon>Hacavirus</taxon>
        <taxon>Hacavirus italiense</taxon>
        <taxon>Hacavirus HCTV1</taxon>
    </lineage>
</organism>